<sequence length="235" mass="25184">MKVLVIGATGKIGKRVLKSLAKTHQVTALIRYPELQAEYEKMGAHVLTVDVEKELEKKVHEATSGQDAVIIAATAGADGSSTEIELLDRNVAMNAIDAAKKERVRHVVLLSAYGADQPNAAPKELFNFLSANNAADEYIEHSGLNYTIICPVTIVDEPSKGSIEASEDLNDADGATISETDVATVIAASLDNRGLYGRRIEIKSGSTPINEALDFEGRGEVANGGRTTLRRPQRS</sequence>
<reference evidence="3" key="1">
    <citation type="journal article" date="2019" name="Int. J. Syst. Evol. Microbiol.">
        <title>The Global Catalogue of Microorganisms (GCM) 10K type strain sequencing project: providing services to taxonomists for standard genome sequencing and annotation.</title>
        <authorList>
            <consortium name="The Broad Institute Genomics Platform"/>
            <consortium name="The Broad Institute Genome Sequencing Center for Infectious Disease"/>
            <person name="Wu L."/>
            <person name="Ma J."/>
        </authorList>
    </citation>
    <scope>NUCLEOTIDE SEQUENCE [LARGE SCALE GENOMIC DNA]</scope>
    <source>
        <strain evidence="3">CCUG 55590</strain>
    </source>
</reference>
<organism evidence="2 3">
    <name type="scientific">Exiguobacterium aestuarii</name>
    <dbReference type="NCBI Taxonomy" id="273527"/>
    <lineage>
        <taxon>Bacteria</taxon>
        <taxon>Bacillati</taxon>
        <taxon>Bacillota</taxon>
        <taxon>Bacilli</taxon>
        <taxon>Bacillales</taxon>
        <taxon>Bacillales Family XII. Incertae Sedis</taxon>
        <taxon>Exiguobacterium</taxon>
    </lineage>
</organism>
<dbReference type="InterPro" id="IPR016040">
    <property type="entry name" value="NAD(P)-bd_dom"/>
</dbReference>
<dbReference type="Pfam" id="PF13460">
    <property type="entry name" value="NAD_binding_10"/>
    <property type="match status" value="1"/>
</dbReference>
<keyword evidence="2" id="KW-0560">Oxidoreductase</keyword>
<evidence type="ECO:0000313" key="2">
    <source>
        <dbReference type="EMBL" id="MFC7391003.1"/>
    </source>
</evidence>
<dbReference type="Gene3D" id="3.40.50.720">
    <property type="entry name" value="NAD(P)-binding Rossmann-like Domain"/>
    <property type="match status" value="1"/>
</dbReference>
<proteinExistence type="predicted"/>
<dbReference type="Proteomes" id="UP001596439">
    <property type="component" value="Unassembled WGS sequence"/>
</dbReference>
<accession>A0ABW2PNG7</accession>
<feature type="domain" description="NAD(P)-binding" evidence="1">
    <location>
        <begin position="7"/>
        <end position="192"/>
    </location>
</feature>
<keyword evidence="3" id="KW-1185">Reference proteome</keyword>
<dbReference type="GO" id="GO:0016491">
    <property type="term" value="F:oxidoreductase activity"/>
    <property type="evidence" value="ECO:0007669"/>
    <property type="project" value="UniProtKB-KW"/>
</dbReference>
<dbReference type="EMBL" id="JBHTCE010000003">
    <property type="protein sequence ID" value="MFC7391003.1"/>
    <property type="molecule type" value="Genomic_DNA"/>
</dbReference>
<dbReference type="PANTHER" id="PTHR15020:SF50">
    <property type="entry name" value="UPF0659 PROTEIN YMR090W"/>
    <property type="match status" value="1"/>
</dbReference>
<dbReference type="SUPFAM" id="SSF51735">
    <property type="entry name" value="NAD(P)-binding Rossmann-fold domains"/>
    <property type="match status" value="1"/>
</dbReference>
<protein>
    <submittedName>
        <fullName evidence="2">NAD(P)-binding oxidoreductase</fullName>
        <ecNumber evidence="2">1.1.1.-</ecNumber>
    </submittedName>
</protein>
<dbReference type="PANTHER" id="PTHR15020">
    <property type="entry name" value="FLAVIN REDUCTASE-RELATED"/>
    <property type="match status" value="1"/>
</dbReference>
<name>A0ABW2PNG7_9BACL</name>
<dbReference type="InterPro" id="IPR036291">
    <property type="entry name" value="NAD(P)-bd_dom_sf"/>
</dbReference>
<evidence type="ECO:0000259" key="1">
    <source>
        <dbReference type="Pfam" id="PF13460"/>
    </source>
</evidence>
<dbReference type="EC" id="1.1.1.-" evidence="2"/>
<comment type="caution">
    <text evidence="2">The sequence shown here is derived from an EMBL/GenBank/DDBJ whole genome shotgun (WGS) entry which is preliminary data.</text>
</comment>
<dbReference type="RefSeq" id="WP_214790650.1">
    <property type="nucleotide sequence ID" value="NZ_JANIEL010000098.1"/>
</dbReference>
<gene>
    <name evidence="2" type="ORF">ACFQO8_12745</name>
</gene>
<evidence type="ECO:0000313" key="3">
    <source>
        <dbReference type="Proteomes" id="UP001596439"/>
    </source>
</evidence>